<dbReference type="EMBL" id="CP047656">
    <property type="protein sequence ID" value="QHJ11407.1"/>
    <property type="molecule type" value="Genomic_DNA"/>
</dbReference>
<proteinExistence type="predicted"/>
<keyword evidence="2" id="KW-1185">Reference proteome</keyword>
<evidence type="ECO:0000313" key="1">
    <source>
        <dbReference type="EMBL" id="QHJ11407.1"/>
    </source>
</evidence>
<evidence type="ECO:0008006" key="3">
    <source>
        <dbReference type="Google" id="ProtNLM"/>
    </source>
</evidence>
<accession>A0A857JKB4</accession>
<organism evidence="1 2">
    <name type="scientific">Paraglaciecola mesophila</name>
    <dbReference type="NCBI Taxonomy" id="197222"/>
    <lineage>
        <taxon>Bacteria</taxon>
        <taxon>Pseudomonadati</taxon>
        <taxon>Pseudomonadota</taxon>
        <taxon>Gammaproteobacteria</taxon>
        <taxon>Alteromonadales</taxon>
        <taxon>Alteromonadaceae</taxon>
        <taxon>Paraglaciecola</taxon>
    </lineage>
</organism>
<protein>
    <recommendedName>
        <fullName evidence="3">Glycosyl transferase family 1 domain-containing protein</fullName>
    </recommendedName>
</protein>
<sequence length="324" mass="37586">MQNPKATKRINIFPIFRGDNEYLLNLSLILESKFNDVKFVGFSPKTLLRMVLKRERSDVLILNWFEDYPCLKKGFLPEAVETLRFIFGMALYNLCYKKIIWVRHNYKPHLEHSQLCYRVMCWVIGFFSDDIVTHRAIEEFRSVVIPHPLYKKTDSNTVAPFDYFIFGNVKPYKNIPMILRNWAPDRELKIIGKCKNEALTNEINTLIKSGLPKVSYENRFMEVEELNELLSSVTFAILGHEEDAMIVSGTFYHAISYGANVILMDSEYGRSVKEEFPLVHLVANFGDEALSALTPFPREDIIALANHTYADSVIAQQWHNLIEC</sequence>
<dbReference type="KEGG" id="pmes:FX988_01636"/>
<name>A0A857JKB4_9ALTE</name>
<dbReference type="OrthoDB" id="6823186at2"/>
<evidence type="ECO:0000313" key="2">
    <source>
        <dbReference type="Proteomes" id="UP000464524"/>
    </source>
</evidence>
<dbReference type="AlphaFoldDB" id="A0A857JKB4"/>
<gene>
    <name evidence="1" type="ORF">FX988_01636</name>
</gene>
<reference evidence="1 2" key="1">
    <citation type="submission" date="2019-12" db="EMBL/GenBank/DDBJ databases">
        <title>Genome sequencing and assembly of endphytes of Porphyra tenera.</title>
        <authorList>
            <person name="Park J.M."/>
            <person name="Shin R."/>
            <person name="Jo S.H."/>
        </authorList>
    </citation>
    <scope>NUCLEOTIDE SEQUENCE [LARGE SCALE GENOMIC DNA]</scope>
    <source>
        <strain evidence="1 2">GPM4</strain>
    </source>
</reference>
<dbReference type="Proteomes" id="UP000464524">
    <property type="component" value="Chromosome"/>
</dbReference>